<comment type="caution">
    <text evidence="3">The sequence shown here is derived from an EMBL/GenBank/DDBJ whole genome shotgun (WGS) entry which is preliminary data.</text>
</comment>
<feature type="short sequence motif" description="HXTX 1" evidence="2">
    <location>
        <begin position="37"/>
        <end position="40"/>
    </location>
</feature>
<dbReference type="InterPro" id="IPR009097">
    <property type="entry name" value="Cyclic_Pdiesterase"/>
</dbReference>
<dbReference type="RefSeq" id="WP_247231941.1">
    <property type="nucleotide sequence ID" value="NZ_JALKHS010000007.1"/>
</dbReference>
<feature type="short sequence motif" description="HXTX 2" evidence="2">
    <location>
        <begin position="121"/>
        <end position="124"/>
    </location>
</feature>
<dbReference type="InterPro" id="IPR004175">
    <property type="entry name" value="RNA_CPDase"/>
</dbReference>
<organism evidence="3 4">
    <name type="scientific">Sphingobium agri</name>
    <dbReference type="NCBI Taxonomy" id="2933566"/>
    <lineage>
        <taxon>Bacteria</taxon>
        <taxon>Pseudomonadati</taxon>
        <taxon>Pseudomonadota</taxon>
        <taxon>Alphaproteobacteria</taxon>
        <taxon>Sphingomonadales</taxon>
        <taxon>Sphingomonadaceae</taxon>
        <taxon>Sphingobium</taxon>
    </lineage>
</organism>
<comment type="catalytic activity">
    <reaction evidence="2">
        <text>a 3'-end 2',3'-cyclophospho-ribonucleotide-RNA + H2O = a 3'-end 2'-phospho-ribonucleotide-RNA + H(+)</text>
        <dbReference type="Rhea" id="RHEA:11828"/>
        <dbReference type="Rhea" id="RHEA-COMP:10464"/>
        <dbReference type="Rhea" id="RHEA-COMP:17353"/>
        <dbReference type="ChEBI" id="CHEBI:15377"/>
        <dbReference type="ChEBI" id="CHEBI:15378"/>
        <dbReference type="ChEBI" id="CHEBI:83064"/>
        <dbReference type="ChEBI" id="CHEBI:173113"/>
        <dbReference type="EC" id="3.1.4.58"/>
    </reaction>
</comment>
<accession>A0ABT0DYA7</accession>
<keyword evidence="4" id="KW-1185">Reference proteome</keyword>
<keyword evidence="1 2" id="KW-0378">Hydrolase</keyword>
<sequence length="181" mass="19954">MHRLFVAIRPPEDIRTRLLSLMGGIAGARWQDDDQLHLTLRFIGDADRHHANDLAEALSSLRFSPFSLSLAGLGQFDRKGRTHILWAGVQPHDALQHLHRKIDRVCVAAGFPAEERAYLPHITLARFGRSGGDTDGFITHHAGLSSAPFTVDEFALFESHLTQSGAHYEIAATYPATSAPL</sequence>
<dbReference type="SUPFAM" id="SSF55144">
    <property type="entry name" value="LigT-like"/>
    <property type="match status" value="1"/>
</dbReference>
<dbReference type="HAMAP" id="MF_01940">
    <property type="entry name" value="RNA_CPDase"/>
    <property type="match status" value="1"/>
</dbReference>
<proteinExistence type="inferred from homology"/>
<gene>
    <name evidence="3" type="primary">thpR</name>
    <name evidence="3" type="ORF">MU848_10970</name>
</gene>
<comment type="similarity">
    <text evidence="2">Belongs to the 2H phosphoesterase superfamily. ThpR family.</text>
</comment>
<feature type="active site" description="Proton acceptor" evidence="2">
    <location>
        <position position="121"/>
    </location>
</feature>
<name>A0ABT0DYA7_9SPHN</name>
<dbReference type="PANTHER" id="PTHR35561">
    <property type="entry name" value="RNA 2',3'-CYCLIC PHOSPHODIESTERASE"/>
    <property type="match status" value="1"/>
</dbReference>
<dbReference type="PANTHER" id="PTHR35561:SF1">
    <property type="entry name" value="RNA 2',3'-CYCLIC PHOSPHODIESTERASE"/>
    <property type="match status" value="1"/>
</dbReference>
<evidence type="ECO:0000313" key="4">
    <source>
        <dbReference type="Proteomes" id="UP001203512"/>
    </source>
</evidence>
<dbReference type="Proteomes" id="UP001203512">
    <property type="component" value="Unassembled WGS sequence"/>
</dbReference>
<dbReference type="Gene3D" id="3.90.1140.10">
    <property type="entry name" value="Cyclic phosphodiesterase"/>
    <property type="match status" value="1"/>
</dbReference>
<protein>
    <recommendedName>
        <fullName evidence="2">RNA 2',3'-cyclic phosphodiesterase</fullName>
        <shortName evidence="2">RNA 2',3'-CPDase</shortName>
        <ecNumber evidence="2">3.1.4.58</ecNumber>
    </recommendedName>
</protein>
<evidence type="ECO:0000256" key="1">
    <source>
        <dbReference type="ARBA" id="ARBA00022801"/>
    </source>
</evidence>
<dbReference type="NCBIfam" id="TIGR02258">
    <property type="entry name" value="2_5_ligase"/>
    <property type="match status" value="1"/>
</dbReference>
<dbReference type="Pfam" id="PF13563">
    <property type="entry name" value="2_5_RNA_ligase2"/>
    <property type="match status" value="1"/>
</dbReference>
<evidence type="ECO:0000313" key="3">
    <source>
        <dbReference type="EMBL" id="MCK0532101.1"/>
    </source>
</evidence>
<dbReference type="EMBL" id="JALKHS010000007">
    <property type="protein sequence ID" value="MCK0532101.1"/>
    <property type="molecule type" value="Genomic_DNA"/>
</dbReference>
<comment type="function">
    <text evidence="2">Hydrolyzes RNA 2',3'-cyclic phosphodiester to an RNA 2'-phosphomonoester.</text>
</comment>
<evidence type="ECO:0000256" key="2">
    <source>
        <dbReference type="HAMAP-Rule" id="MF_01940"/>
    </source>
</evidence>
<reference evidence="3 4" key="1">
    <citation type="submission" date="2022-04" db="EMBL/GenBank/DDBJ databases">
        <authorList>
            <person name="Huq M.A."/>
        </authorList>
    </citation>
    <scope>NUCLEOTIDE SEQUENCE [LARGE SCALE GENOMIC DNA]</scope>
    <source>
        <strain evidence="3 4">MAH-33</strain>
    </source>
</reference>
<feature type="active site" description="Proton donor" evidence="2">
    <location>
        <position position="37"/>
    </location>
</feature>
<dbReference type="EC" id="3.1.4.58" evidence="2"/>